<name>A0A412TW02_9BACT</name>
<dbReference type="GO" id="GO:0016787">
    <property type="term" value="F:hydrolase activity"/>
    <property type="evidence" value="ECO:0007669"/>
    <property type="project" value="UniProtKB-KW"/>
</dbReference>
<dbReference type="InterPro" id="IPR000073">
    <property type="entry name" value="AB_hydrolase_1"/>
</dbReference>
<feature type="domain" description="AB hydrolase-1" evidence="2">
    <location>
        <begin position="37"/>
        <end position="271"/>
    </location>
</feature>
<dbReference type="EMBL" id="QRYC01000003">
    <property type="protein sequence ID" value="RGU58048.1"/>
    <property type="molecule type" value="Genomic_DNA"/>
</dbReference>
<proteinExistence type="predicted"/>
<accession>A0A412TW02</accession>
<evidence type="ECO:0000313" key="3">
    <source>
        <dbReference type="EMBL" id="RGU58048.1"/>
    </source>
</evidence>
<dbReference type="Proteomes" id="UP000284243">
    <property type="component" value="Unassembled WGS sequence"/>
</dbReference>
<evidence type="ECO:0000313" key="4">
    <source>
        <dbReference type="Proteomes" id="UP000284243"/>
    </source>
</evidence>
<protein>
    <submittedName>
        <fullName evidence="3">Alpha/beta fold hydrolase</fullName>
    </submittedName>
</protein>
<evidence type="ECO:0000256" key="1">
    <source>
        <dbReference type="ARBA" id="ARBA00022801"/>
    </source>
</evidence>
<evidence type="ECO:0000259" key="2">
    <source>
        <dbReference type="Pfam" id="PF00561"/>
    </source>
</evidence>
<sequence length="286" mass="33116">MSLFGKNAIFRGSIFLSVNPKPDMQLFYREKGIDTHPPLIILHGLWGASDNWLPVADLLSHRFHVILPDLRNHGCSPHSSLFDYTILSQDTEELIGRLNLPQRPFLAGHSLGGKTLMHLVLKRPEIVEKAAIIDICPQAYTLDRQTMHRSLSEYILTTPLQNFHRRQEIHRAVREYFSTEEEVQILLKNIRKTPQGYEWKVNAKAIRENLSSLLDWNIPDIRSPYQAEILFIKAGHSDYLPEKITEATRYYFPKARQKTIPEATHRIHVDQPLRLAHTLSDYFLAP</sequence>
<comment type="caution">
    <text evidence="3">The sequence shown here is derived from an EMBL/GenBank/DDBJ whole genome shotgun (WGS) entry which is preliminary data.</text>
</comment>
<dbReference type="AlphaFoldDB" id="A0A412TW02"/>
<dbReference type="Pfam" id="PF00561">
    <property type="entry name" value="Abhydrolase_1"/>
    <property type="match status" value="1"/>
</dbReference>
<dbReference type="Gene3D" id="3.40.50.1820">
    <property type="entry name" value="alpha/beta hydrolase"/>
    <property type="match status" value="1"/>
</dbReference>
<dbReference type="InterPro" id="IPR029058">
    <property type="entry name" value="AB_hydrolase_fold"/>
</dbReference>
<reference evidence="3 4" key="1">
    <citation type="submission" date="2018-08" db="EMBL/GenBank/DDBJ databases">
        <title>A genome reference for cultivated species of the human gut microbiota.</title>
        <authorList>
            <person name="Zou Y."/>
            <person name="Xue W."/>
            <person name="Luo G."/>
        </authorList>
    </citation>
    <scope>NUCLEOTIDE SEQUENCE [LARGE SCALE GENOMIC DNA]</scope>
    <source>
        <strain evidence="3 4">AF16-14</strain>
    </source>
</reference>
<gene>
    <name evidence="3" type="ORF">DWW57_03040</name>
</gene>
<keyword evidence="1 3" id="KW-0378">Hydrolase</keyword>
<dbReference type="PANTHER" id="PTHR46118">
    <property type="entry name" value="PROTEIN ABHD11"/>
    <property type="match status" value="1"/>
</dbReference>
<dbReference type="PANTHER" id="PTHR46118:SF4">
    <property type="entry name" value="PROTEIN ABHD11"/>
    <property type="match status" value="1"/>
</dbReference>
<organism evidence="3 4">
    <name type="scientific">Odoribacter splanchnicus</name>
    <dbReference type="NCBI Taxonomy" id="28118"/>
    <lineage>
        <taxon>Bacteria</taxon>
        <taxon>Pseudomonadati</taxon>
        <taxon>Bacteroidota</taxon>
        <taxon>Bacteroidia</taxon>
        <taxon>Bacteroidales</taxon>
        <taxon>Odoribacteraceae</taxon>
        <taxon>Odoribacter</taxon>
    </lineage>
</organism>
<dbReference type="SUPFAM" id="SSF53474">
    <property type="entry name" value="alpha/beta-Hydrolases"/>
    <property type="match status" value="1"/>
</dbReference>